<protein>
    <submittedName>
        <fullName evidence="8">Nitrite reductase [NAD(P)H] small subunit</fullName>
    </submittedName>
</protein>
<reference evidence="8 9" key="1">
    <citation type="submission" date="2018-09" db="EMBL/GenBank/DDBJ databases">
        <title>Complete genome sequence of Euzebya sp. DY32-46 isolated from seawater of Pacific Ocean.</title>
        <authorList>
            <person name="Xu L."/>
            <person name="Wu Y.-H."/>
            <person name="Xu X.-W."/>
        </authorList>
    </citation>
    <scope>NUCLEOTIDE SEQUENCE [LARGE SCALE GENOMIC DNA]</scope>
    <source>
        <strain evidence="8 9">DY32-46</strain>
    </source>
</reference>
<organism evidence="8 9">
    <name type="scientific">Euzebya pacifica</name>
    <dbReference type="NCBI Taxonomy" id="1608957"/>
    <lineage>
        <taxon>Bacteria</taxon>
        <taxon>Bacillati</taxon>
        <taxon>Actinomycetota</taxon>
        <taxon>Nitriliruptoria</taxon>
        <taxon>Euzebyales</taxon>
    </lineage>
</organism>
<dbReference type="Gene3D" id="2.102.10.10">
    <property type="entry name" value="Rieske [2Fe-2S] iron-sulphur domain"/>
    <property type="match status" value="1"/>
</dbReference>
<keyword evidence="2" id="KW-0479">Metal-binding</keyword>
<evidence type="ECO:0000256" key="5">
    <source>
        <dbReference type="ARBA" id="ARBA00023014"/>
    </source>
</evidence>
<dbReference type="RefSeq" id="WP_114592245.1">
    <property type="nucleotide sequence ID" value="NZ_CP031165.1"/>
</dbReference>
<evidence type="ECO:0000256" key="6">
    <source>
        <dbReference type="ARBA" id="ARBA00023063"/>
    </source>
</evidence>
<dbReference type="GO" id="GO:0046872">
    <property type="term" value="F:metal ion binding"/>
    <property type="evidence" value="ECO:0007669"/>
    <property type="project" value="UniProtKB-KW"/>
</dbReference>
<keyword evidence="9" id="KW-1185">Reference proteome</keyword>
<keyword evidence="4" id="KW-0408">Iron</keyword>
<dbReference type="PROSITE" id="PS51300">
    <property type="entry name" value="NIRD"/>
    <property type="match status" value="1"/>
</dbReference>
<dbReference type="GO" id="GO:0016705">
    <property type="term" value="F:oxidoreductase activity, acting on paired donors, with incorporation or reduction of molecular oxygen"/>
    <property type="evidence" value="ECO:0007669"/>
    <property type="project" value="UniProtKB-ARBA"/>
</dbReference>
<dbReference type="GO" id="GO:0004497">
    <property type="term" value="F:monooxygenase activity"/>
    <property type="evidence" value="ECO:0007669"/>
    <property type="project" value="UniProtKB-ARBA"/>
</dbReference>
<dbReference type="AlphaFoldDB" id="A0A346Y012"/>
<dbReference type="InterPro" id="IPR017941">
    <property type="entry name" value="Rieske_2Fe-2S"/>
</dbReference>
<evidence type="ECO:0000313" key="9">
    <source>
        <dbReference type="Proteomes" id="UP000264006"/>
    </source>
</evidence>
<dbReference type="SUPFAM" id="SSF50022">
    <property type="entry name" value="ISP domain"/>
    <property type="match status" value="1"/>
</dbReference>
<accession>A0A346Y012</accession>
<dbReference type="PROSITE" id="PS51296">
    <property type="entry name" value="RIESKE"/>
    <property type="match status" value="1"/>
</dbReference>
<evidence type="ECO:0000256" key="3">
    <source>
        <dbReference type="ARBA" id="ARBA00023002"/>
    </source>
</evidence>
<dbReference type="Pfam" id="PF13806">
    <property type="entry name" value="Rieske_2"/>
    <property type="match status" value="1"/>
</dbReference>
<dbReference type="GO" id="GO:0051537">
    <property type="term" value="F:2 iron, 2 sulfur cluster binding"/>
    <property type="evidence" value="ECO:0007669"/>
    <property type="project" value="UniProtKB-KW"/>
</dbReference>
<evidence type="ECO:0000256" key="4">
    <source>
        <dbReference type="ARBA" id="ARBA00023004"/>
    </source>
</evidence>
<proteinExistence type="predicted"/>
<keyword evidence="6" id="KW-0534">Nitrate assimilation</keyword>
<sequence length="116" mass="12524">MSTLDRAVGVEVPLDRIIPDTGVAVRLDGHPVAVFRLRNRAGVDRVLAIDHVDPFTDVPVLARGIVGDVDGEPVVASPLHKQRFSLLDGRCLDDPDIRLSTFVTRVEGGVVLVARP</sequence>
<keyword evidence="1" id="KW-0001">2Fe-2S</keyword>
<dbReference type="PANTHER" id="PTHR40562">
    <property type="match status" value="1"/>
</dbReference>
<evidence type="ECO:0000313" key="8">
    <source>
        <dbReference type="EMBL" id="AXV07809.1"/>
    </source>
</evidence>
<dbReference type="EMBL" id="CP031165">
    <property type="protein sequence ID" value="AXV07809.1"/>
    <property type="molecule type" value="Genomic_DNA"/>
</dbReference>
<name>A0A346Y012_9ACTN</name>
<dbReference type="PANTHER" id="PTHR40562:SF1">
    <property type="entry name" value="NITRITE REDUCTASE (NADH) SMALL SUBUNIT"/>
    <property type="match status" value="1"/>
</dbReference>
<dbReference type="NCBIfam" id="TIGR02378">
    <property type="entry name" value="nirD_assim_sml"/>
    <property type="match status" value="1"/>
</dbReference>
<dbReference type="OrthoDB" id="3213360at2"/>
<dbReference type="GO" id="GO:0042128">
    <property type="term" value="P:nitrate assimilation"/>
    <property type="evidence" value="ECO:0007669"/>
    <property type="project" value="UniProtKB-KW"/>
</dbReference>
<evidence type="ECO:0000256" key="2">
    <source>
        <dbReference type="ARBA" id="ARBA00022723"/>
    </source>
</evidence>
<dbReference type="InterPro" id="IPR036922">
    <property type="entry name" value="Rieske_2Fe-2S_sf"/>
</dbReference>
<dbReference type="InterPro" id="IPR017881">
    <property type="entry name" value="NirD"/>
</dbReference>
<dbReference type="KEGG" id="euz:DVS28_a3133"/>
<dbReference type="GO" id="GO:0008942">
    <property type="term" value="F:nitrite reductase [NAD(P)H] activity"/>
    <property type="evidence" value="ECO:0007669"/>
    <property type="project" value="InterPro"/>
</dbReference>
<dbReference type="CDD" id="cd03529">
    <property type="entry name" value="Rieske_NirD"/>
    <property type="match status" value="1"/>
</dbReference>
<dbReference type="Proteomes" id="UP000264006">
    <property type="component" value="Chromosome"/>
</dbReference>
<keyword evidence="3" id="KW-0560">Oxidoreductase</keyword>
<keyword evidence="5" id="KW-0411">Iron-sulfur</keyword>
<evidence type="ECO:0000256" key="1">
    <source>
        <dbReference type="ARBA" id="ARBA00022714"/>
    </source>
</evidence>
<feature type="domain" description="Rieske" evidence="7">
    <location>
        <begin position="9"/>
        <end position="113"/>
    </location>
</feature>
<gene>
    <name evidence="8" type="ORF">DVS28_a3133</name>
</gene>
<dbReference type="InterPro" id="IPR012748">
    <property type="entry name" value="Rieske-like_NirD"/>
</dbReference>
<evidence type="ECO:0000259" key="7">
    <source>
        <dbReference type="PROSITE" id="PS51296"/>
    </source>
</evidence>